<gene>
    <name evidence="2" type="ORF">QYF61_001966</name>
</gene>
<accession>A0AAN7MPI8</accession>
<keyword evidence="3" id="KW-1185">Reference proteome</keyword>
<dbReference type="AlphaFoldDB" id="A0AAN7MPI8"/>
<organism evidence="2 3">
    <name type="scientific">Mycteria americana</name>
    <name type="common">Wood stork</name>
    <dbReference type="NCBI Taxonomy" id="33587"/>
    <lineage>
        <taxon>Eukaryota</taxon>
        <taxon>Metazoa</taxon>
        <taxon>Chordata</taxon>
        <taxon>Craniata</taxon>
        <taxon>Vertebrata</taxon>
        <taxon>Euteleostomi</taxon>
        <taxon>Archelosauria</taxon>
        <taxon>Archosauria</taxon>
        <taxon>Dinosauria</taxon>
        <taxon>Saurischia</taxon>
        <taxon>Theropoda</taxon>
        <taxon>Coelurosauria</taxon>
        <taxon>Aves</taxon>
        <taxon>Neognathae</taxon>
        <taxon>Neoaves</taxon>
        <taxon>Aequornithes</taxon>
        <taxon>Ciconiiformes</taxon>
        <taxon>Ciconiidae</taxon>
        <taxon>Mycteria</taxon>
    </lineage>
</organism>
<evidence type="ECO:0000259" key="1">
    <source>
        <dbReference type="Pfam" id="PF18461"/>
    </source>
</evidence>
<dbReference type="EMBL" id="JAUNZN010000011">
    <property type="protein sequence ID" value="KAK4813868.1"/>
    <property type="molecule type" value="Genomic_DNA"/>
</dbReference>
<protein>
    <recommendedName>
        <fullName evidence="1">NLRC5 atypical caspase recruitment domain-containing protein</fullName>
    </recommendedName>
</protein>
<name>A0AAN7MPI8_MYCAM</name>
<dbReference type="Gene3D" id="1.10.533.20">
    <property type="match status" value="1"/>
</dbReference>
<proteinExistence type="predicted"/>
<reference evidence="2 3" key="1">
    <citation type="journal article" date="2023" name="J. Hered.">
        <title>Chromosome-level genome of the wood stork (Mycteria americana) provides insight into avian chromosome evolution.</title>
        <authorList>
            <person name="Flamio R. Jr."/>
            <person name="Ramstad K.M."/>
        </authorList>
    </citation>
    <scope>NUCLEOTIDE SEQUENCE [LARGE SCALE GENOMIC DNA]</scope>
    <source>
        <strain evidence="2">JAX WOST 10</strain>
    </source>
</reference>
<comment type="caution">
    <text evidence="2">The sequence shown here is derived from an EMBL/GenBank/DDBJ whole genome shotgun (WGS) entry which is preliminary data.</text>
</comment>
<dbReference type="Pfam" id="PF18461">
    <property type="entry name" value="Atypical_Card"/>
    <property type="match status" value="1"/>
</dbReference>
<dbReference type="InterPro" id="IPR041210">
    <property type="entry name" value="NLRC5_atypical_Card"/>
</dbReference>
<dbReference type="Proteomes" id="UP001333110">
    <property type="component" value="Unassembled WGS sequence"/>
</dbReference>
<evidence type="ECO:0000313" key="3">
    <source>
        <dbReference type="Proteomes" id="UP001333110"/>
    </source>
</evidence>
<evidence type="ECO:0000313" key="2">
    <source>
        <dbReference type="EMBL" id="KAK4813868.1"/>
    </source>
</evidence>
<sequence>MFKSKVRSVAGGPKSTKGLCASSMALNGLDGITDHREKVSVLLDLLEKAGPATWQQFAQYLCMECDLPLDLEILLISSAGEGAEEAGKEAQPGQLTPTGQRAIPYHMTSCLVYKLGGVGQRVAIAAQGLVWASVGGRETQIAAMCWSLAHAYRAVFNTIQNPQGEEKVSGSGDKMTGTTATPAPLRQVLWLLQLQRQVMRLNQGTNLFRYQSPLYTRRNLGSESQLI</sequence>
<feature type="domain" description="NLRC5 atypical caspase recruitment" evidence="1">
    <location>
        <begin position="24"/>
        <end position="80"/>
    </location>
</feature>